<dbReference type="EMBL" id="UINC01030801">
    <property type="protein sequence ID" value="SVB15780.1"/>
    <property type="molecule type" value="Genomic_DNA"/>
</dbReference>
<evidence type="ECO:0000259" key="8">
    <source>
        <dbReference type="Pfam" id="PF08340"/>
    </source>
</evidence>
<evidence type="ECO:0000259" key="7">
    <source>
        <dbReference type="Pfam" id="PF03755"/>
    </source>
</evidence>
<evidence type="ECO:0008006" key="10">
    <source>
        <dbReference type="Google" id="ProtNLM"/>
    </source>
</evidence>
<gene>
    <name evidence="9" type="ORF">METZ01_LOCUS168634</name>
</gene>
<dbReference type="GO" id="GO:0004521">
    <property type="term" value="F:RNA endonuclease activity"/>
    <property type="evidence" value="ECO:0007669"/>
    <property type="project" value="InterPro"/>
</dbReference>
<protein>
    <recommendedName>
        <fullName evidence="10">YicC family protein</fullName>
    </recommendedName>
</protein>
<dbReference type="PANTHER" id="PTHR30636">
    <property type="entry name" value="UPF0701 PROTEIN YICC"/>
    <property type="match status" value="1"/>
</dbReference>
<evidence type="ECO:0000256" key="3">
    <source>
        <dbReference type="ARBA" id="ARBA00022759"/>
    </source>
</evidence>
<comment type="cofactor">
    <cofactor evidence="1">
        <name>a divalent metal cation</name>
        <dbReference type="ChEBI" id="CHEBI:60240"/>
    </cofactor>
</comment>
<keyword evidence="3" id="KW-0255">Endonuclease</keyword>
<evidence type="ECO:0000256" key="6">
    <source>
        <dbReference type="SAM" id="Coils"/>
    </source>
</evidence>
<keyword evidence="6" id="KW-0175">Coiled coil</keyword>
<dbReference type="PANTHER" id="PTHR30636:SF3">
    <property type="entry name" value="UPF0701 PROTEIN YICC"/>
    <property type="match status" value="1"/>
</dbReference>
<organism evidence="9">
    <name type="scientific">marine metagenome</name>
    <dbReference type="NCBI Taxonomy" id="408172"/>
    <lineage>
        <taxon>unclassified sequences</taxon>
        <taxon>metagenomes</taxon>
        <taxon>ecological metagenomes</taxon>
    </lineage>
</organism>
<dbReference type="InterPro" id="IPR013527">
    <property type="entry name" value="YicC-like_N"/>
</dbReference>
<feature type="coiled-coil region" evidence="6">
    <location>
        <begin position="254"/>
        <end position="290"/>
    </location>
</feature>
<proteinExistence type="inferred from homology"/>
<evidence type="ECO:0000256" key="2">
    <source>
        <dbReference type="ARBA" id="ARBA00022722"/>
    </source>
</evidence>
<feature type="domain" description="Endoribonuclease YicC-like N-terminal" evidence="7">
    <location>
        <begin position="2"/>
        <end position="159"/>
    </location>
</feature>
<dbReference type="GO" id="GO:0016787">
    <property type="term" value="F:hydrolase activity"/>
    <property type="evidence" value="ECO:0007669"/>
    <property type="project" value="UniProtKB-KW"/>
</dbReference>
<keyword evidence="4" id="KW-0378">Hydrolase</keyword>
<evidence type="ECO:0000256" key="5">
    <source>
        <dbReference type="ARBA" id="ARBA00035648"/>
    </source>
</evidence>
<evidence type="ECO:0000313" key="9">
    <source>
        <dbReference type="EMBL" id="SVB15780.1"/>
    </source>
</evidence>
<accession>A0A382BPL8</accession>
<evidence type="ECO:0000256" key="1">
    <source>
        <dbReference type="ARBA" id="ARBA00001968"/>
    </source>
</evidence>
<evidence type="ECO:0000256" key="4">
    <source>
        <dbReference type="ARBA" id="ARBA00022801"/>
    </source>
</evidence>
<dbReference type="Pfam" id="PF08340">
    <property type="entry name" value="YicC-like_C"/>
    <property type="match status" value="1"/>
</dbReference>
<dbReference type="Pfam" id="PF03755">
    <property type="entry name" value="YicC-like_N"/>
    <property type="match status" value="1"/>
</dbReference>
<reference evidence="9" key="1">
    <citation type="submission" date="2018-05" db="EMBL/GenBank/DDBJ databases">
        <authorList>
            <person name="Lanie J.A."/>
            <person name="Ng W.-L."/>
            <person name="Kazmierczak K.M."/>
            <person name="Andrzejewski T.M."/>
            <person name="Davidsen T.M."/>
            <person name="Wayne K.J."/>
            <person name="Tettelin H."/>
            <person name="Glass J.I."/>
            <person name="Rusch D."/>
            <person name="Podicherti R."/>
            <person name="Tsui H.-C.T."/>
            <person name="Winkler M.E."/>
        </authorList>
    </citation>
    <scope>NUCLEOTIDE SEQUENCE</scope>
</reference>
<dbReference type="InterPro" id="IPR005229">
    <property type="entry name" value="YicC/YloC-like"/>
</dbReference>
<dbReference type="NCBIfam" id="TIGR00255">
    <property type="entry name" value="YicC/YloC family endoribonuclease"/>
    <property type="match status" value="1"/>
</dbReference>
<name>A0A382BPL8_9ZZZZ</name>
<comment type="similarity">
    <text evidence="5">Belongs to the YicC/YloC family.</text>
</comment>
<dbReference type="InterPro" id="IPR013551">
    <property type="entry name" value="YicC-like_C"/>
</dbReference>
<sequence>MIKSMTGFSSVAREHEHATLSVTVRSVNHRHLDIQVKLPQILTEQENSLRSVIRDWVARGRVELAVSVRESRIGEPQVTVDEALVGALSAAVARAEEQGLTTGGLSSSDLLRFPHAVLVQERAVDPGARDAIREVALEATKEALRGLDEMRTREGEYLQRDLKGKLALVSRLVEELAEAAVNGQQDFAERLSRRVAEVRERVEADESLVAQELVRFASRSDVNEEVARLRGHVEHWTVLVDAPEPCGRKLDFLLQEMNREVNTLGAKIAGAETSERIVAAKAELEKLREQVQNVE</sequence>
<feature type="domain" description="Endoribonuclease YicC-like C-terminal" evidence="8">
    <location>
        <begin position="183"/>
        <end position="295"/>
    </location>
</feature>
<dbReference type="AlphaFoldDB" id="A0A382BPL8"/>
<keyword evidence="2" id="KW-0540">Nuclease</keyword>